<keyword evidence="6" id="KW-0560">Oxidoreductase</keyword>
<keyword evidence="3 5" id="KW-0479">Metal-binding</keyword>
<evidence type="ECO:0000256" key="1">
    <source>
        <dbReference type="ARBA" id="ARBA00001971"/>
    </source>
</evidence>
<dbReference type="InterPro" id="IPR002403">
    <property type="entry name" value="Cyt_P450_E_grp-IV"/>
</dbReference>
<organism evidence="7 8">
    <name type="scientific">Alectoria fallacina</name>
    <dbReference type="NCBI Taxonomy" id="1903189"/>
    <lineage>
        <taxon>Eukaryota</taxon>
        <taxon>Fungi</taxon>
        <taxon>Dikarya</taxon>
        <taxon>Ascomycota</taxon>
        <taxon>Pezizomycotina</taxon>
        <taxon>Lecanoromycetes</taxon>
        <taxon>OSLEUM clade</taxon>
        <taxon>Lecanoromycetidae</taxon>
        <taxon>Lecanorales</taxon>
        <taxon>Lecanorineae</taxon>
        <taxon>Parmeliaceae</taxon>
        <taxon>Alectoria</taxon>
    </lineage>
</organism>
<dbReference type="SUPFAM" id="SSF48264">
    <property type="entry name" value="Cytochrome P450"/>
    <property type="match status" value="1"/>
</dbReference>
<keyword evidence="6" id="KW-0503">Monooxygenase</keyword>
<evidence type="ECO:0000256" key="3">
    <source>
        <dbReference type="ARBA" id="ARBA00022723"/>
    </source>
</evidence>
<gene>
    <name evidence="7" type="ORF">ALECFALPRED_000435</name>
</gene>
<evidence type="ECO:0008006" key="9">
    <source>
        <dbReference type="Google" id="ProtNLM"/>
    </source>
</evidence>
<comment type="similarity">
    <text evidence="2 6">Belongs to the cytochrome P450 family.</text>
</comment>
<dbReference type="Gene3D" id="1.10.630.10">
    <property type="entry name" value="Cytochrome P450"/>
    <property type="match status" value="1"/>
</dbReference>
<dbReference type="GO" id="GO:0016705">
    <property type="term" value="F:oxidoreductase activity, acting on paired donors, with incorporation or reduction of molecular oxygen"/>
    <property type="evidence" value="ECO:0007669"/>
    <property type="project" value="InterPro"/>
</dbReference>
<dbReference type="OrthoDB" id="1470350at2759"/>
<evidence type="ECO:0000256" key="2">
    <source>
        <dbReference type="ARBA" id="ARBA00010617"/>
    </source>
</evidence>
<sequence length="449" mass="50375">MDLVQKTEKYGPVVRLAPNEISVNSVDALRTVYVGGFEKHRWYLDVFANYGSPNIFTLLGHKPHSVQKRMVSNVYSKSYLQNSKDLQTVSSQLIFDRFLPIIQETVGYGGDMDVLDFTEAVGMDFTSAYLFGLSNSTDFIKNAEYRRHWLKEFQTFKIRLPHERAGGEIEGWCFSMCEAADAFIHSEKLNENPSATQPVVYRQLSQSLGEPTQPNAPQFKNTMVAIASEMLDQLIAGHETSGITLTYLMHELSQRPCLQDSLRSELLTLSPPIIYPATNDTTNTNMAQGLPSPRSIDALPLLNNILQETLRLYAASPAQQPRVTPFSPTGTTIDGYSNISGGIRVSANPYSLHRNAAVFPEPEKWVPERWDAEGEKRDEMKRWFWAFSSGGRMCLGNHFALQDKEMKLVVAAVYSNYMTEIVDGEGMEQADTFVSGPVGGKCVLRFKHV</sequence>
<dbReference type="InterPro" id="IPR017972">
    <property type="entry name" value="Cyt_P450_CS"/>
</dbReference>
<evidence type="ECO:0000313" key="8">
    <source>
        <dbReference type="Proteomes" id="UP000664203"/>
    </source>
</evidence>
<dbReference type="GO" id="GO:0004497">
    <property type="term" value="F:monooxygenase activity"/>
    <property type="evidence" value="ECO:0007669"/>
    <property type="project" value="UniProtKB-KW"/>
</dbReference>
<dbReference type="PANTHER" id="PTHR24305:SF166">
    <property type="entry name" value="CYTOCHROME P450 12A4, MITOCHONDRIAL-RELATED"/>
    <property type="match status" value="1"/>
</dbReference>
<dbReference type="InterPro" id="IPR036396">
    <property type="entry name" value="Cyt_P450_sf"/>
</dbReference>
<comment type="cofactor">
    <cofactor evidence="1 5">
        <name>heme</name>
        <dbReference type="ChEBI" id="CHEBI:30413"/>
    </cofactor>
</comment>
<dbReference type="CDD" id="cd11059">
    <property type="entry name" value="CYP_fungal"/>
    <property type="match status" value="1"/>
</dbReference>
<dbReference type="InterPro" id="IPR001128">
    <property type="entry name" value="Cyt_P450"/>
</dbReference>
<dbReference type="PANTHER" id="PTHR24305">
    <property type="entry name" value="CYTOCHROME P450"/>
    <property type="match status" value="1"/>
</dbReference>
<feature type="binding site" description="axial binding residue" evidence="5">
    <location>
        <position position="394"/>
    </location>
    <ligand>
        <name>heme</name>
        <dbReference type="ChEBI" id="CHEBI:30413"/>
    </ligand>
    <ligandPart>
        <name>Fe</name>
        <dbReference type="ChEBI" id="CHEBI:18248"/>
    </ligandPart>
</feature>
<comment type="caution">
    <text evidence="7">The sequence shown here is derived from an EMBL/GenBank/DDBJ whole genome shotgun (WGS) entry which is preliminary data.</text>
</comment>
<accession>A0A8H3IJN6</accession>
<dbReference type="AlphaFoldDB" id="A0A8H3IJN6"/>
<dbReference type="GO" id="GO:0005506">
    <property type="term" value="F:iron ion binding"/>
    <property type="evidence" value="ECO:0007669"/>
    <property type="project" value="InterPro"/>
</dbReference>
<keyword evidence="4 5" id="KW-0408">Iron</keyword>
<evidence type="ECO:0000313" key="7">
    <source>
        <dbReference type="EMBL" id="CAF9917960.1"/>
    </source>
</evidence>
<dbReference type="GO" id="GO:0020037">
    <property type="term" value="F:heme binding"/>
    <property type="evidence" value="ECO:0007669"/>
    <property type="project" value="InterPro"/>
</dbReference>
<proteinExistence type="inferred from homology"/>
<dbReference type="InterPro" id="IPR050121">
    <property type="entry name" value="Cytochrome_P450_monoxygenase"/>
</dbReference>
<dbReference type="PRINTS" id="PR00385">
    <property type="entry name" value="P450"/>
</dbReference>
<reference evidence="7" key="1">
    <citation type="submission" date="2021-03" db="EMBL/GenBank/DDBJ databases">
        <authorList>
            <person name="Tagirdzhanova G."/>
        </authorList>
    </citation>
    <scope>NUCLEOTIDE SEQUENCE</scope>
</reference>
<dbReference type="PROSITE" id="PS00086">
    <property type="entry name" value="CYTOCHROME_P450"/>
    <property type="match status" value="1"/>
</dbReference>
<dbReference type="Pfam" id="PF00067">
    <property type="entry name" value="p450"/>
    <property type="match status" value="1"/>
</dbReference>
<evidence type="ECO:0000256" key="5">
    <source>
        <dbReference type="PIRSR" id="PIRSR602403-1"/>
    </source>
</evidence>
<keyword evidence="5 6" id="KW-0349">Heme</keyword>
<protein>
    <recommendedName>
        <fullName evidence="9">Cytochrome P450</fullName>
    </recommendedName>
</protein>
<dbReference type="EMBL" id="CAJPDR010000105">
    <property type="protein sequence ID" value="CAF9917960.1"/>
    <property type="molecule type" value="Genomic_DNA"/>
</dbReference>
<name>A0A8H3IJN6_9LECA</name>
<keyword evidence="8" id="KW-1185">Reference proteome</keyword>
<dbReference type="PRINTS" id="PR00465">
    <property type="entry name" value="EP450IV"/>
</dbReference>
<dbReference type="Proteomes" id="UP000664203">
    <property type="component" value="Unassembled WGS sequence"/>
</dbReference>
<evidence type="ECO:0000256" key="4">
    <source>
        <dbReference type="ARBA" id="ARBA00023004"/>
    </source>
</evidence>
<evidence type="ECO:0000256" key="6">
    <source>
        <dbReference type="RuleBase" id="RU000461"/>
    </source>
</evidence>